<accession>A0A1M2W377</accession>
<dbReference type="Gene3D" id="1.10.30.10">
    <property type="entry name" value="High mobility group box domain"/>
    <property type="match status" value="1"/>
</dbReference>
<dbReference type="SMART" id="SM00398">
    <property type="entry name" value="HMG"/>
    <property type="match status" value="1"/>
</dbReference>
<organism evidence="6 7">
    <name type="scientific">Trametes pubescens</name>
    <name type="common">White-rot fungus</name>
    <dbReference type="NCBI Taxonomy" id="154538"/>
    <lineage>
        <taxon>Eukaryota</taxon>
        <taxon>Fungi</taxon>
        <taxon>Dikarya</taxon>
        <taxon>Basidiomycota</taxon>
        <taxon>Agaricomycotina</taxon>
        <taxon>Agaricomycetes</taxon>
        <taxon>Polyporales</taxon>
        <taxon>Polyporaceae</taxon>
        <taxon>Trametes</taxon>
    </lineage>
</organism>
<dbReference type="SUPFAM" id="SSF47095">
    <property type="entry name" value="HMG-box"/>
    <property type="match status" value="1"/>
</dbReference>
<keyword evidence="2" id="KW-0804">Transcription</keyword>
<dbReference type="GO" id="GO:0001228">
    <property type="term" value="F:DNA-binding transcription activator activity, RNA polymerase II-specific"/>
    <property type="evidence" value="ECO:0007669"/>
    <property type="project" value="TreeGrafter"/>
</dbReference>
<gene>
    <name evidence="6" type="ORF">TRAPUB_9159</name>
</gene>
<dbReference type="AlphaFoldDB" id="A0A1M2W377"/>
<dbReference type="InterPro" id="IPR050140">
    <property type="entry name" value="SRY-related_HMG-box_TF-like"/>
</dbReference>
<dbReference type="Proteomes" id="UP000184267">
    <property type="component" value="Unassembled WGS sequence"/>
</dbReference>
<keyword evidence="1 3" id="KW-0238">DNA-binding</keyword>
<feature type="region of interest" description="Disordered" evidence="4">
    <location>
        <begin position="30"/>
        <end position="143"/>
    </location>
</feature>
<dbReference type="InterPro" id="IPR009071">
    <property type="entry name" value="HMG_box_dom"/>
</dbReference>
<dbReference type="OrthoDB" id="2758365at2759"/>
<dbReference type="EMBL" id="MNAD01000308">
    <property type="protein sequence ID" value="OJT14299.1"/>
    <property type="molecule type" value="Genomic_DNA"/>
</dbReference>
<dbReference type="GO" id="GO:0005634">
    <property type="term" value="C:nucleus"/>
    <property type="evidence" value="ECO:0007669"/>
    <property type="project" value="UniProtKB-UniRule"/>
</dbReference>
<feature type="compositionally biased region" description="Polar residues" evidence="4">
    <location>
        <begin position="36"/>
        <end position="47"/>
    </location>
</feature>
<proteinExistence type="predicted"/>
<evidence type="ECO:0000256" key="2">
    <source>
        <dbReference type="ARBA" id="ARBA00023163"/>
    </source>
</evidence>
<comment type="caution">
    <text evidence="6">The sequence shown here is derived from an EMBL/GenBank/DDBJ whole genome shotgun (WGS) entry which is preliminary data.</text>
</comment>
<keyword evidence="7" id="KW-1185">Reference proteome</keyword>
<feature type="compositionally biased region" description="Basic and acidic residues" evidence="4">
    <location>
        <begin position="49"/>
        <end position="70"/>
    </location>
</feature>
<reference evidence="6 7" key="1">
    <citation type="submission" date="2016-10" db="EMBL/GenBank/DDBJ databases">
        <title>Genome sequence of the basidiomycete white-rot fungus Trametes pubescens.</title>
        <authorList>
            <person name="Makela M.R."/>
            <person name="Granchi Z."/>
            <person name="Peng M."/>
            <person name="De Vries R.P."/>
            <person name="Grigoriev I."/>
            <person name="Riley R."/>
            <person name="Hilden K."/>
        </authorList>
    </citation>
    <scope>NUCLEOTIDE SEQUENCE [LARGE SCALE GENOMIC DNA]</scope>
    <source>
        <strain evidence="6 7">FBCC735</strain>
    </source>
</reference>
<name>A0A1M2W377_TRAPU</name>
<sequence>MSLPTTEPHIRRPLNAFMLYRRDFNDRLKETGDRPFQQNLLSKTVGEQWNKEPDDVKEHYKELAMAEQEKHRRKYPGYKFKPVQKKDKKNKAAVRSPRKERKPTQYVAPPPPTPPSPERRSPADVASSSRSPPSLSFLRGVPYKHPELGKGYSDWVLSSDVEEQLPTSEMPMDEFAHPGSPPWDHMNDY</sequence>
<feature type="compositionally biased region" description="Low complexity" evidence="4">
    <location>
        <begin position="123"/>
        <end position="136"/>
    </location>
</feature>
<dbReference type="PANTHER" id="PTHR10270">
    <property type="entry name" value="SOX TRANSCRIPTION FACTOR"/>
    <property type="match status" value="1"/>
</dbReference>
<protein>
    <submittedName>
        <fullName evidence="6">Sporulation minus regulator 2</fullName>
    </submittedName>
</protein>
<evidence type="ECO:0000259" key="5">
    <source>
        <dbReference type="PROSITE" id="PS50118"/>
    </source>
</evidence>
<evidence type="ECO:0000313" key="6">
    <source>
        <dbReference type="EMBL" id="OJT14299.1"/>
    </source>
</evidence>
<dbReference type="GO" id="GO:0000978">
    <property type="term" value="F:RNA polymerase II cis-regulatory region sequence-specific DNA binding"/>
    <property type="evidence" value="ECO:0007669"/>
    <property type="project" value="TreeGrafter"/>
</dbReference>
<feature type="compositionally biased region" description="Basic residues" evidence="4">
    <location>
        <begin position="71"/>
        <end position="101"/>
    </location>
</feature>
<evidence type="ECO:0000256" key="4">
    <source>
        <dbReference type="SAM" id="MobiDB-lite"/>
    </source>
</evidence>
<dbReference type="PROSITE" id="PS50118">
    <property type="entry name" value="HMG_BOX_2"/>
    <property type="match status" value="1"/>
</dbReference>
<dbReference type="OMA" id="KEMSDHE"/>
<dbReference type="STRING" id="154538.A0A1M2W377"/>
<dbReference type="CDD" id="cd01389">
    <property type="entry name" value="HMG-box_ROX1-like"/>
    <property type="match status" value="1"/>
</dbReference>
<keyword evidence="3" id="KW-0539">Nucleus</keyword>
<evidence type="ECO:0000256" key="1">
    <source>
        <dbReference type="ARBA" id="ARBA00023125"/>
    </source>
</evidence>
<dbReference type="InterPro" id="IPR036910">
    <property type="entry name" value="HMG_box_dom_sf"/>
</dbReference>
<evidence type="ECO:0000313" key="7">
    <source>
        <dbReference type="Proteomes" id="UP000184267"/>
    </source>
</evidence>
<feature type="DNA-binding region" description="HMG box" evidence="3">
    <location>
        <begin position="10"/>
        <end position="79"/>
    </location>
</feature>
<dbReference type="PANTHER" id="PTHR10270:SF161">
    <property type="entry name" value="SEX-DETERMINING REGION Y PROTEIN"/>
    <property type="match status" value="1"/>
</dbReference>
<feature type="region of interest" description="Disordered" evidence="4">
    <location>
        <begin position="163"/>
        <end position="189"/>
    </location>
</feature>
<dbReference type="GO" id="GO:0030154">
    <property type="term" value="P:cell differentiation"/>
    <property type="evidence" value="ECO:0007669"/>
    <property type="project" value="TreeGrafter"/>
</dbReference>
<evidence type="ECO:0000256" key="3">
    <source>
        <dbReference type="PROSITE-ProRule" id="PRU00267"/>
    </source>
</evidence>
<dbReference type="Pfam" id="PF00505">
    <property type="entry name" value="HMG_box"/>
    <property type="match status" value="1"/>
</dbReference>
<feature type="domain" description="HMG box" evidence="5">
    <location>
        <begin position="10"/>
        <end position="79"/>
    </location>
</feature>